<dbReference type="PANTHER" id="PTHR43179">
    <property type="entry name" value="RHAMNOSYLTRANSFERASE WBBL"/>
    <property type="match status" value="1"/>
</dbReference>
<reference evidence="5 6" key="1">
    <citation type="submission" date="2017-09" db="EMBL/GenBank/DDBJ databases">
        <title>Depth-based differentiation of microbial function through sediment-hosted aquifers and enrichment of novel symbionts in the deep terrestrial subsurface.</title>
        <authorList>
            <person name="Probst A.J."/>
            <person name="Ladd B."/>
            <person name="Jarett J.K."/>
            <person name="Geller-Mcgrath D.E."/>
            <person name="Sieber C.M."/>
            <person name="Emerson J.B."/>
            <person name="Anantharaman K."/>
            <person name="Thomas B.C."/>
            <person name="Malmstrom R."/>
            <person name="Stieglmeier M."/>
            <person name="Klingl A."/>
            <person name="Woyke T."/>
            <person name="Ryan C.M."/>
            <person name="Banfield J.F."/>
        </authorList>
    </citation>
    <scope>NUCLEOTIDE SEQUENCE [LARGE SCALE GENOMIC DNA]</scope>
    <source>
        <strain evidence="5">CG11_big_fil_rev_8_21_14_0_20_37_11</strain>
    </source>
</reference>
<proteinExistence type="inferred from homology"/>
<dbReference type="InterPro" id="IPR029044">
    <property type="entry name" value="Nucleotide-diphossugar_trans"/>
</dbReference>
<dbReference type="EMBL" id="PCWS01000055">
    <property type="protein sequence ID" value="PIR08566.1"/>
    <property type="molecule type" value="Genomic_DNA"/>
</dbReference>
<keyword evidence="3" id="KW-0808">Transferase</keyword>
<organism evidence="5 6">
    <name type="scientific">Candidatus Gottesmanbacteria bacterium CG11_big_fil_rev_8_21_14_0_20_37_11</name>
    <dbReference type="NCBI Taxonomy" id="1974575"/>
    <lineage>
        <taxon>Bacteria</taxon>
        <taxon>Candidatus Gottesmaniibacteriota</taxon>
    </lineage>
</organism>
<dbReference type="Pfam" id="PF00535">
    <property type="entry name" value="Glycos_transf_2"/>
    <property type="match status" value="1"/>
</dbReference>
<dbReference type="PANTHER" id="PTHR43179:SF12">
    <property type="entry name" value="GALACTOFURANOSYLTRANSFERASE GLFT2"/>
    <property type="match status" value="1"/>
</dbReference>
<dbReference type="AlphaFoldDB" id="A0A2H0NK30"/>
<evidence type="ECO:0000259" key="4">
    <source>
        <dbReference type="Pfam" id="PF00535"/>
    </source>
</evidence>
<comment type="similarity">
    <text evidence="1">Belongs to the glycosyltransferase 2 family.</text>
</comment>
<dbReference type="Proteomes" id="UP000230707">
    <property type="component" value="Unassembled WGS sequence"/>
</dbReference>
<sequence>MQVEEMMNKLGIVIVNYNSQNVILGCLKSLRDAGDFLSHTLIVDNRSQDISSDVIKKAYPQIKILKLNRNFGFGTANNYGIKYHLEKGAEYIFLLNPDTSVGKNSIKILLKGIDKHKRYGICGPKIYSKDKIIWSCGGLLDKKRYSGGLIGLGEIDGGQYEDIRKVDFVSGTAMLIKREVFEKIGFFSGEYFLYYEDVDLCFRARQVGYEVVYIPAANINHLGSGTIVRNSPMHQYYMARNHLLFIEKYAQRKTFLREILRMPKTVYEHYYKKEKYAILGIYDYLLRRFGKSGYWH</sequence>
<gene>
    <name evidence="5" type="ORF">COV53_02355</name>
</gene>
<feature type="domain" description="Glycosyltransferase 2-like" evidence="4">
    <location>
        <begin position="12"/>
        <end position="184"/>
    </location>
</feature>
<protein>
    <recommendedName>
        <fullName evidence="4">Glycosyltransferase 2-like domain-containing protein</fullName>
    </recommendedName>
</protein>
<dbReference type="InterPro" id="IPR001173">
    <property type="entry name" value="Glyco_trans_2-like"/>
</dbReference>
<keyword evidence="2" id="KW-0328">Glycosyltransferase</keyword>
<name>A0A2H0NK30_9BACT</name>
<evidence type="ECO:0000256" key="2">
    <source>
        <dbReference type="ARBA" id="ARBA00022676"/>
    </source>
</evidence>
<comment type="caution">
    <text evidence="5">The sequence shown here is derived from an EMBL/GenBank/DDBJ whole genome shotgun (WGS) entry which is preliminary data.</text>
</comment>
<evidence type="ECO:0000256" key="3">
    <source>
        <dbReference type="ARBA" id="ARBA00022679"/>
    </source>
</evidence>
<dbReference type="SUPFAM" id="SSF53448">
    <property type="entry name" value="Nucleotide-diphospho-sugar transferases"/>
    <property type="match status" value="1"/>
</dbReference>
<evidence type="ECO:0000313" key="6">
    <source>
        <dbReference type="Proteomes" id="UP000230707"/>
    </source>
</evidence>
<evidence type="ECO:0000313" key="5">
    <source>
        <dbReference type="EMBL" id="PIR08566.1"/>
    </source>
</evidence>
<dbReference type="CDD" id="cd04186">
    <property type="entry name" value="GT_2_like_c"/>
    <property type="match status" value="1"/>
</dbReference>
<dbReference type="GO" id="GO:0016757">
    <property type="term" value="F:glycosyltransferase activity"/>
    <property type="evidence" value="ECO:0007669"/>
    <property type="project" value="UniProtKB-KW"/>
</dbReference>
<evidence type="ECO:0000256" key="1">
    <source>
        <dbReference type="ARBA" id="ARBA00006739"/>
    </source>
</evidence>
<dbReference type="Gene3D" id="3.90.550.10">
    <property type="entry name" value="Spore Coat Polysaccharide Biosynthesis Protein SpsA, Chain A"/>
    <property type="match status" value="1"/>
</dbReference>
<accession>A0A2H0NK30</accession>